<dbReference type="InterPro" id="IPR007743">
    <property type="entry name" value="Immunity-related_GTPase-like"/>
</dbReference>
<reference evidence="5 6" key="1">
    <citation type="submission" date="2017-05" db="EMBL/GenBank/DDBJ databases">
        <authorList>
            <person name="Varghese N."/>
            <person name="Submissions S."/>
        </authorList>
    </citation>
    <scope>NUCLEOTIDE SEQUENCE [LARGE SCALE GENOMIC DNA]</scope>
    <source>
        <strain evidence="5 6">DSM 15360</strain>
    </source>
</reference>
<dbReference type="EMBL" id="FXUA01000001">
    <property type="protein sequence ID" value="SMP09582.1"/>
    <property type="molecule type" value="Genomic_DNA"/>
</dbReference>
<dbReference type="Pfam" id="PF05049">
    <property type="entry name" value="IIGP"/>
    <property type="match status" value="1"/>
</dbReference>
<evidence type="ECO:0000259" key="4">
    <source>
        <dbReference type="PROSITE" id="PS51716"/>
    </source>
</evidence>
<keyword evidence="6" id="KW-1185">Reference proteome</keyword>
<sequence length="365" mass="40747">MEESDKFKEYLQELLKKGEEFNNTKVSGALIGQSGSGKSSLINALIGENICNTGTIETTLEKNGPYSKNGVSFYDLPGCGTTKFPKEDYVDRMGLSSFDFIILVTANRFYENDLFLIEEVKKLNKPIFIVRTKIDQSIDDGKFNTPKKSEIETLSECLYDLEQYLTSVKHFGIYLTSSRQPTKYDLGKLITEISQNLTNLKRDKFIAEAFISNDEILKKKRKIALKMVMWISAGAGVNGLNPIPGVDIAADIAILMKMNKEILKIYNLDEDSIDFLERHGVKAGVLSSMKSFAQKYLSKELVLIALKRFAPQLTAKTIAKYIPVIGQISAVAAAFSLSVYFGNNMINDCEAEAKVILEELTNSNI</sequence>
<dbReference type="SUPFAM" id="SSF52540">
    <property type="entry name" value="P-loop containing nucleoside triphosphate hydrolases"/>
    <property type="match status" value="1"/>
</dbReference>
<organism evidence="5 6">
    <name type="scientific">Algoriphagus winogradskyi</name>
    <dbReference type="NCBI Taxonomy" id="237017"/>
    <lineage>
        <taxon>Bacteria</taxon>
        <taxon>Pseudomonadati</taxon>
        <taxon>Bacteroidota</taxon>
        <taxon>Cytophagia</taxon>
        <taxon>Cytophagales</taxon>
        <taxon>Cyclobacteriaceae</taxon>
        <taxon>Algoriphagus</taxon>
    </lineage>
</organism>
<evidence type="ECO:0000256" key="3">
    <source>
        <dbReference type="ARBA" id="ARBA00023134"/>
    </source>
</evidence>
<accession>A0ABY1NH65</accession>
<protein>
    <submittedName>
        <fullName evidence="5">Interferon-inducible GTPase (IIGP)</fullName>
    </submittedName>
</protein>
<gene>
    <name evidence="5" type="ORF">SAMN06265367_101857</name>
</gene>
<evidence type="ECO:0000313" key="6">
    <source>
        <dbReference type="Proteomes" id="UP001157915"/>
    </source>
</evidence>
<evidence type="ECO:0000313" key="5">
    <source>
        <dbReference type="EMBL" id="SMP09582.1"/>
    </source>
</evidence>
<proteinExistence type="predicted"/>
<dbReference type="PROSITE" id="PS51716">
    <property type="entry name" value="G_IRG"/>
    <property type="match status" value="1"/>
</dbReference>
<dbReference type="InterPro" id="IPR027417">
    <property type="entry name" value="P-loop_NTPase"/>
</dbReference>
<dbReference type="Proteomes" id="UP001157915">
    <property type="component" value="Unassembled WGS sequence"/>
</dbReference>
<evidence type="ECO:0000256" key="1">
    <source>
        <dbReference type="ARBA" id="ARBA00022741"/>
    </source>
</evidence>
<feature type="domain" description="IRG-type G" evidence="4">
    <location>
        <begin position="24"/>
        <end position="196"/>
    </location>
</feature>
<comment type="caution">
    <text evidence="5">The sequence shown here is derived from an EMBL/GenBank/DDBJ whole genome shotgun (WGS) entry which is preliminary data.</text>
</comment>
<dbReference type="PANTHER" id="PTHR32341:SF17">
    <property type="entry name" value="IRG-TYPE G DOMAIN-CONTAINING PROTEIN"/>
    <property type="match status" value="1"/>
</dbReference>
<dbReference type="PANTHER" id="PTHR32341">
    <property type="entry name" value="INTERFERON-INDUCIBLE GTPASE"/>
    <property type="match status" value="1"/>
</dbReference>
<name>A0ABY1NH65_9BACT</name>
<dbReference type="Gene3D" id="3.40.50.300">
    <property type="entry name" value="P-loop containing nucleotide triphosphate hydrolases"/>
    <property type="match status" value="1"/>
</dbReference>
<keyword evidence="3" id="KW-0342">GTP-binding</keyword>
<keyword evidence="2" id="KW-0378">Hydrolase</keyword>
<dbReference type="InterPro" id="IPR051515">
    <property type="entry name" value="IRG"/>
</dbReference>
<dbReference type="InterPro" id="IPR030385">
    <property type="entry name" value="G_IRG_dom"/>
</dbReference>
<keyword evidence="1" id="KW-0547">Nucleotide-binding</keyword>
<evidence type="ECO:0000256" key="2">
    <source>
        <dbReference type="ARBA" id="ARBA00022801"/>
    </source>
</evidence>
<dbReference type="RefSeq" id="WP_283411771.1">
    <property type="nucleotide sequence ID" value="NZ_FXUA01000001.1"/>
</dbReference>